<feature type="transmembrane region" description="Helical" evidence="9">
    <location>
        <begin position="66"/>
        <end position="84"/>
    </location>
</feature>
<dbReference type="EMBL" id="CP009285">
    <property type="protein sequence ID" value="AIQ59611.1"/>
    <property type="molecule type" value="Genomic_DNA"/>
</dbReference>
<dbReference type="Pfam" id="PF12849">
    <property type="entry name" value="PBP_like_2"/>
    <property type="match status" value="1"/>
</dbReference>
<evidence type="ECO:0000259" key="10">
    <source>
        <dbReference type="Pfam" id="PF12849"/>
    </source>
</evidence>
<gene>
    <name evidence="11" type="ORF">PBOR_23650</name>
</gene>
<keyword evidence="9" id="KW-0812">Transmembrane</keyword>
<name>A0A089LDM2_PAEBO</name>
<dbReference type="GO" id="GO:0006817">
    <property type="term" value="P:phosphate ion transport"/>
    <property type="evidence" value="ECO:0007669"/>
    <property type="project" value="UniProtKB-KW"/>
</dbReference>
<sequence>MKRSFGTNLLYSILALAIITFAGFIAYIIATFTGGMLFYAPLVLAAAAGLAVFTVISIFELFSRRFRLIALAVFAGICLLSAAGHEIRQAYVNNLAEVREPEVNLSQYAPFEVNTLAAGLDHKPAYQIQEQMPRLDGATALYPLYSAFIQAVYPPDTYNHSIYETGNDLAVCTTTSEAYKRLIKGDADIIFAAAPSLAQTKQAKLAGRELKLTPIGREAFVFFVNKRNPVSSLTTEQVKDIYSGTVTNWKEVGGKKASIRAFQRDENSGSQTMLEKIMEDRNLMNPPTENVADVMSGIISLTASYRNYNNALGFSFLFYASEMNASDEIKLPEIDNVPPTKDSIRSGAYPFAAEFYAVTAGSTNPNIEPFLDWILSPEGQELVEKTGYTSVN</sequence>
<evidence type="ECO:0000256" key="4">
    <source>
        <dbReference type="ARBA" id="ARBA00011529"/>
    </source>
</evidence>
<evidence type="ECO:0000313" key="11">
    <source>
        <dbReference type="EMBL" id="AIQ59611.1"/>
    </source>
</evidence>
<keyword evidence="5" id="KW-0813">Transport</keyword>
<evidence type="ECO:0000256" key="9">
    <source>
        <dbReference type="SAM" id="Phobius"/>
    </source>
</evidence>
<comment type="function">
    <text evidence="1">Part of the ABC transporter complex PstSACB involved in phosphate import.</text>
</comment>
<comment type="similarity">
    <text evidence="3">Belongs to the PstS family.</text>
</comment>
<dbReference type="AlphaFoldDB" id="A0A089LDM2"/>
<evidence type="ECO:0000256" key="2">
    <source>
        <dbReference type="ARBA" id="ARBA00004193"/>
    </source>
</evidence>
<dbReference type="InterPro" id="IPR024370">
    <property type="entry name" value="PBP_domain"/>
</dbReference>
<proteinExistence type="inferred from homology"/>
<protein>
    <submittedName>
        <fullName evidence="11">Membrane protein</fullName>
    </submittedName>
</protein>
<keyword evidence="6" id="KW-0732">Signal</keyword>
<keyword evidence="9" id="KW-1133">Transmembrane helix</keyword>
<keyword evidence="12" id="KW-1185">Reference proteome</keyword>
<dbReference type="PANTHER" id="PTHR30570">
    <property type="entry name" value="PERIPLASMIC PHOSPHATE BINDING COMPONENT OF PHOSPHATE ABC TRANSPORTER"/>
    <property type="match status" value="1"/>
</dbReference>
<evidence type="ECO:0000256" key="5">
    <source>
        <dbReference type="ARBA" id="ARBA00022592"/>
    </source>
</evidence>
<organism evidence="11 12">
    <name type="scientific">Paenibacillus borealis</name>
    <dbReference type="NCBI Taxonomy" id="160799"/>
    <lineage>
        <taxon>Bacteria</taxon>
        <taxon>Bacillati</taxon>
        <taxon>Bacillota</taxon>
        <taxon>Bacilli</taxon>
        <taxon>Bacillales</taxon>
        <taxon>Paenibacillaceae</taxon>
        <taxon>Paenibacillus</taxon>
    </lineage>
</organism>
<keyword evidence="5" id="KW-0592">Phosphate transport</keyword>
<dbReference type="Gene3D" id="3.40.190.10">
    <property type="entry name" value="Periplasmic binding protein-like II"/>
    <property type="match status" value="2"/>
</dbReference>
<keyword evidence="7" id="KW-0564">Palmitate</keyword>
<dbReference type="HOGENOM" id="CLU_026228_4_0_9"/>
<accession>A0A089LDM2</accession>
<dbReference type="GO" id="GO:0005886">
    <property type="term" value="C:plasma membrane"/>
    <property type="evidence" value="ECO:0007669"/>
    <property type="project" value="UniProtKB-SubCell"/>
</dbReference>
<dbReference type="KEGG" id="pbd:PBOR_23650"/>
<evidence type="ECO:0000256" key="7">
    <source>
        <dbReference type="ARBA" id="ARBA00023139"/>
    </source>
</evidence>
<dbReference type="PANTHER" id="PTHR30570:SF1">
    <property type="entry name" value="PHOSPHATE-BINDING PROTEIN PSTS"/>
    <property type="match status" value="1"/>
</dbReference>
<feature type="transmembrane region" description="Helical" evidence="9">
    <location>
        <begin position="9"/>
        <end position="30"/>
    </location>
</feature>
<dbReference type="OrthoDB" id="9790048at2"/>
<comment type="subunit">
    <text evidence="4">The complex is composed of two ATP-binding proteins (PstB), two transmembrane proteins (PstC and PstA) and a solute-binding protein (PstS).</text>
</comment>
<dbReference type="InterPro" id="IPR050811">
    <property type="entry name" value="Phosphate_ABC_transporter"/>
</dbReference>
<keyword evidence="8" id="KW-0449">Lipoprotein</keyword>
<reference evidence="11" key="1">
    <citation type="submission" date="2014-08" db="EMBL/GenBank/DDBJ databases">
        <title>Comparative genomics of the Paenibacillus odorifer group.</title>
        <authorList>
            <person name="den Bakker H.C."/>
            <person name="Tsai Y.-C.Y.-C."/>
            <person name="Martin N."/>
            <person name="Korlach J."/>
            <person name="Wiedmann M."/>
        </authorList>
    </citation>
    <scope>NUCLEOTIDE SEQUENCE [LARGE SCALE GENOMIC DNA]</scope>
    <source>
        <strain evidence="11">DSM 13188</strain>
    </source>
</reference>
<comment type="subcellular location">
    <subcellularLocation>
        <location evidence="2">Cell membrane</location>
        <topology evidence="2">Lipid-anchor</topology>
    </subcellularLocation>
</comment>
<evidence type="ECO:0000256" key="1">
    <source>
        <dbReference type="ARBA" id="ARBA00002841"/>
    </source>
</evidence>
<dbReference type="Proteomes" id="UP000029518">
    <property type="component" value="Chromosome"/>
</dbReference>
<evidence type="ECO:0000313" key="12">
    <source>
        <dbReference type="Proteomes" id="UP000029518"/>
    </source>
</evidence>
<dbReference type="SUPFAM" id="SSF53850">
    <property type="entry name" value="Periplasmic binding protein-like II"/>
    <property type="match status" value="1"/>
</dbReference>
<feature type="transmembrane region" description="Helical" evidence="9">
    <location>
        <begin position="36"/>
        <end position="59"/>
    </location>
</feature>
<evidence type="ECO:0000256" key="6">
    <source>
        <dbReference type="ARBA" id="ARBA00022729"/>
    </source>
</evidence>
<dbReference type="RefSeq" id="WP_042215638.1">
    <property type="nucleotide sequence ID" value="NZ_CP009285.1"/>
</dbReference>
<evidence type="ECO:0000256" key="3">
    <source>
        <dbReference type="ARBA" id="ARBA00008725"/>
    </source>
</evidence>
<evidence type="ECO:0000256" key="8">
    <source>
        <dbReference type="ARBA" id="ARBA00023288"/>
    </source>
</evidence>
<feature type="domain" description="PBP" evidence="10">
    <location>
        <begin position="136"/>
        <end position="378"/>
    </location>
</feature>
<keyword evidence="9" id="KW-0472">Membrane</keyword>